<dbReference type="InterPro" id="IPR001387">
    <property type="entry name" value="Cro/C1-type_HTH"/>
</dbReference>
<dbReference type="Gene3D" id="2.60.120.10">
    <property type="entry name" value="Jelly Rolls"/>
    <property type="match status" value="1"/>
</dbReference>
<evidence type="ECO:0000313" key="3">
    <source>
        <dbReference type="EMBL" id="EFM24854.1"/>
    </source>
</evidence>
<dbReference type="Pfam" id="PF07883">
    <property type="entry name" value="Cupin_2"/>
    <property type="match status" value="1"/>
</dbReference>
<dbReference type="Gene3D" id="1.10.260.40">
    <property type="entry name" value="lambda repressor-like DNA-binding domains"/>
    <property type="match status" value="1"/>
</dbReference>
<reference evidence="3 4" key="1">
    <citation type="submission" date="2010-07" db="EMBL/GenBank/DDBJ databases">
        <authorList>
            <person name="Muzny D."/>
            <person name="Qin X."/>
            <person name="Deng J."/>
            <person name="Jiang H."/>
            <person name="Liu Y."/>
            <person name="Qu J."/>
            <person name="Song X.-Z."/>
            <person name="Zhang L."/>
            <person name="Thornton R."/>
            <person name="Coyle M."/>
            <person name="Francisco L."/>
            <person name="Jackson L."/>
            <person name="Javaid M."/>
            <person name="Korchina V."/>
            <person name="Kovar C."/>
            <person name="Mata R."/>
            <person name="Mathew T."/>
            <person name="Ngo R."/>
            <person name="Nguyen L."/>
            <person name="Nguyen N."/>
            <person name="Okwuonu G."/>
            <person name="Ongeri F."/>
            <person name="Pham C."/>
            <person name="Simmons D."/>
            <person name="Wilczek-Boney K."/>
            <person name="Hale W."/>
            <person name="Jakkamsetti A."/>
            <person name="Pham P."/>
            <person name="Ruth R."/>
            <person name="San Lucas F."/>
            <person name="Warren J."/>
            <person name="Zhang J."/>
            <person name="Zhao Z."/>
            <person name="Zhou C."/>
            <person name="Zhu D."/>
            <person name="Lee S."/>
            <person name="Bess C."/>
            <person name="Blankenburg K."/>
            <person name="Forbes L."/>
            <person name="Fu Q."/>
            <person name="Gubbala S."/>
            <person name="Hirani K."/>
            <person name="Jayaseelan J.C."/>
            <person name="Lara F."/>
            <person name="Munidasa M."/>
            <person name="Palculict T."/>
            <person name="Patil S."/>
            <person name="Pu L.-L."/>
            <person name="Saada N."/>
            <person name="Tang L."/>
            <person name="Weissenberger G."/>
            <person name="Zhu Y."/>
            <person name="Hemphill L."/>
            <person name="Shang Y."/>
            <person name="Youmans B."/>
            <person name="Ayvaz T."/>
            <person name="Ross M."/>
            <person name="Santibanez J."/>
            <person name="Aqrawi P."/>
            <person name="Gross S."/>
            <person name="Joshi V."/>
            <person name="Fowler G."/>
            <person name="Nazareth L."/>
            <person name="Reid J."/>
            <person name="Worley K."/>
            <person name="Petrosino J."/>
            <person name="Highlander S."/>
            <person name="Gibbs R."/>
        </authorList>
    </citation>
    <scope>NUCLEOTIDE SEQUENCE [LARGE SCALE GENOMIC DNA]</scope>
    <source>
        <strain evidence="3 4">ATCC BAA-1640</strain>
    </source>
</reference>
<accession>E0NMN6</accession>
<evidence type="ECO:0000313" key="4">
    <source>
        <dbReference type="Proteomes" id="UP000003280"/>
    </source>
</evidence>
<dbReference type="SUPFAM" id="SSF47413">
    <property type="entry name" value="lambda repressor-like DNA-binding domains"/>
    <property type="match status" value="1"/>
</dbReference>
<keyword evidence="4" id="KW-1185">Reference proteome</keyword>
<name>E0NMN6_9FIRM</name>
<dbReference type="Proteomes" id="UP000003280">
    <property type="component" value="Unassembled WGS sequence"/>
</dbReference>
<dbReference type="InterPro" id="IPR010982">
    <property type="entry name" value="Lambda_DNA-bd_dom_sf"/>
</dbReference>
<dbReference type="PANTHER" id="PTHR46797:SF2">
    <property type="entry name" value="TRANSCRIPTIONAL REGULATOR"/>
    <property type="match status" value="1"/>
</dbReference>
<dbReference type="PROSITE" id="PS50943">
    <property type="entry name" value="HTH_CROC1"/>
    <property type="match status" value="1"/>
</dbReference>
<proteinExistence type="predicted"/>
<dbReference type="HOGENOM" id="CLU_085376_3_2_9"/>
<dbReference type="SUPFAM" id="SSF51182">
    <property type="entry name" value="RmlC-like cupins"/>
    <property type="match status" value="1"/>
</dbReference>
<dbReference type="InterPro" id="IPR011051">
    <property type="entry name" value="RmlC_Cupin_sf"/>
</dbReference>
<dbReference type="GO" id="GO:0003700">
    <property type="term" value="F:DNA-binding transcription factor activity"/>
    <property type="evidence" value="ECO:0007669"/>
    <property type="project" value="TreeGrafter"/>
</dbReference>
<protein>
    <submittedName>
        <fullName evidence="3">DNA-binding helix-turn-helix protein</fullName>
    </submittedName>
</protein>
<dbReference type="AlphaFoldDB" id="E0NMN6"/>
<dbReference type="SMART" id="SM00530">
    <property type="entry name" value="HTH_XRE"/>
    <property type="match status" value="1"/>
</dbReference>
<dbReference type="Pfam" id="PF01381">
    <property type="entry name" value="HTH_3"/>
    <property type="match status" value="1"/>
</dbReference>
<evidence type="ECO:0000259" key="2">
    <source>
        <dbReference type="PROSITE" id="PS50943"/>
    </source>
</evidence>
<dbReference type="PANTHER" id="PTHR46797">
    <property type="entry name" value="HTH-TYPE TRANSCRIPTIONAL REGULATOR"/>
    <property type="match status" value="1"/>
</dbReference>
<dbReference type="GO" id="GO:0003677">
    <property type="term" value="F:DNA binding"/>
    <property type="evidence" value="ECO:0007669"/>
    <property type="project" value="UniProtKB-KW"/>
</dbReference>
<dbReference type="eggNOG" id="COG1396">
    <property type="taxonomic scope" value="Bacteria"/>
</dbReference>
<dbReference type="InterPro" id="IPR014710">
    <property type="entry name" value="RmlC-like_jellyroll"/>
</dbReference>
<comment type="caution">
    <text evidence="3">The sequence shown here is derived from an EMBL/GenBank/DDBJ whole genome shotgun (WGS) entry which is preliminary data.</text>
</comment>
<evidence type="ECO:0000256" key="1">
    <source>
        <dbReference type="ARBA" id="ARBA00023125"/>
    </source>
</evidence>
<sequence>MRYKMDIGNKLKLIRISQNLTQDELAKRSELTKGFISQVERNLTSPSVTTLIDILEALGTSPIEFFKDDEAKFFFSEDDYFENTNEELGHSISWIVPNAQRFMMEPIIITINPDGKSEEIPPFEGETFGYVLKGFVDLYIGDKVQKLKRGETFYFEAKANHHLENNSRTEAKVLWISSPPNF</sequence>
<dbReference type="STRING" id="862517.HMPREF9225_1425"/>
<dbReference type="InterPro" id="IPR050807">
    <property type="entry name" value="TransReg_Diox_bact_type"/>
</dbReference>
<feature type="domain" description="HTH cro/C1-type" evidence="2">
    <location>
        <begin position="11"/>
        <end position="65"/>
    </location>
</feature>
<keyword evidence="1 3" id="KW-0238">DNA-binding</keyword>
<dbReference type="CDD" id="cd00093">
    <property type="entry name" value="HTH_XRE"/>
    <property type="match status" value="1"/>
</dbReference>
<dbReference type="EMBL" id="AEEH01000047">
    <property type="protein sequence ID" value="EFM24854.1"/>
    <property type="molecule type" value="Genomic_DNA"/>
</dbReference>
<dbReference type="CDD" id="cd02209">
    <property type="entry name" value="cupin_XRE_C"/>
    <property type="match status" value="1"/>
</dbReference>
<dbReference type="GO" id="GO:0005829">
    <property type="term" value="C:cytosol"/>
    <property type="evidence" value="ECO:0007669"/>
    <property type="project" value="TreeGrafter"/>
</dbReference>
<organism evidence="3 4">
    <name type="scientific">Peptoniphilus duerdenii ATCC BAA-1640</name>
    <dbReference type="NCBI Taxonomy" id="862517"/>
    <lineage>
        <taxon>Bacteria</taxon>
        <taxon>Bacillati</taxon>
        <taxon>Bacillota</taxon>
        <taxon>Tissierellia</taxon>
        <taxon>Tissierellales</taxon>
        <taxon>Peptoniphilaceae</taxon>
        <taxon>Peptoniphilus</taxon>
    </lineage>
</organism>
<gene>
    <name evidence="3" type="ORF">HMPREF9225_1425</name>
</gene>
<dbReference type="InterPro" id="IPR013096">
    <property type="entry name" value="Cupin_2"/>
</dbReference>